<proteinExistence type="predicted"/>
<dbReference type="EMBL" id="CP001731">
    <property type="protein sequence ID" value="ADB86738.1"/>
    <property type="molecule type" value="Genomic_DNA"/>
</dbReference>
<dbReference type="RefSeq" id="WP_012952659.1">
    <property type="nucleotide sequence ID" value="NC_013769.1"/>
</dbReference>
<gene>
    <name evidence="1" type="ordered locus">LD85_1049</name>
</gene>
<evidence type="ECO:0000313" key="1">
    <source>
        <dbReference type="EMBL" id="ADB86738.1"/>
    </source>
</evidence>
<dbReference type="KEGG" id="sii:LD85_1049"/>
<reference evidence="2" key="1">
    <citation type="journal article" date="2009" name="Proc. Natl. Acad. Sci. U.S.A.">
        <title>Biogeography of the Sulfolobus islandicus pan-genome.</title>
        <authorList>
            <person name="Reno M.L."/>
            <person name="Held N.L."/>
            <person name="Fields C.J."/>
            <person name="Burke P.V."/>
            <person name="Whitaker R.J."/>
        </authorList>
    </citation>
    <scope>NUCLEOTIDE SEQUENCE [LARGE SCALE GENOMIC DNA]</scope>
    <source>
        <strain evidence="2">L.D.8.5 / Lassen #2</strain>
    </source>
</reference>
<evidence type="ECO:0000313" key="2">
    <source>
        <dbReference type="Proteomes" id="UP000001404"/>
    </source>
</evidence>
<sequence length="276" mass="31614">MNFIQSIPVSLNFTIPKNDVINKIASPTYERFLRAEFFRILNKNGFCAISECGSIDLQGLGIVKPDLAIYTTSCENEQLLDCEYPFLVLEFKSYYDKTAIFQVQKYRDSLLPYYHGVVYGTRNSAEIEIYDRKNSKILSQSIPIGNPYLSDSIVLNLINKLPKVSTPKTPLNGRYHISQLVEMGVKVSRFTPNLRMRYVIPDFSIHLAHGGVKYSDHDYSIIIDCPAKLTRLVFFDPNNNLQWCEFQNGRLVRCNIDVIAVMISSPCSRLIDKIYP</sequence>
<dbReference type="HOGENOM" id="CLU_1006932_0_0_2"/>
<dbReference type="AlphaFoldDB" id="D2PIY5"/>
<organism evidence="1 2">
    <name type="scientific">Saccharolobus islandicus (strain L.D.8.5 / Lassen #2)</name>
    <name type="common">Sulfolobus islandicus</name>
    <dbReference type="NCBI Taxonomy" id="425944"/>
    <lineage>
        <taxon>Archaea</taxon>
        <taxon>Thermoproteota</taxon>
        <taxon>Thermoprotei</taxon>
        <taxon>Sulfolobales</taxon>
        <taxon>Sulfolobaceae</taxon>
        <taxon>Saccharolobus</taxon>
    </lineage>
</organism>
<accession>D2PIY5</accession>
<protein>
    <submittedName>
        <fullName evidence="1">Uncharacterized protein</fullName>
    </submittedName>
</protein>
<name>D2PIY5_SACI9</name>
<dbReference type="Proteomes" id="UP000001404">
    <property type="component" value="Chromosome"/>
</dbReference>